<gene>
    <name evidence="5" type="ORF">QR46_4247</name>
</gene>
<dbReference type="InterPro" id="IPR012677">
    <property type="entry name" value="Nucleotide-bd_a/b_plait_sf"/>
</dbReference>
<dbReference type="InterPro" id="IPR036388">
    <property type="entry name" value="WH-like_DNA-bd_sf"/>
</dbReference>
<dbReference type="Pfam" id="PF05383">
    <property type="entry name" value="La"/>
    <property type="match status" value="1"/>
</dbReference>
<dbReference type="AlphaFoldDB" id="A0A132NNW5"/>
<name>A0A132NNW5_GIAIN</name>
<evidence type="ECO:0000259" key="3">
    <source>
        <dbReference type="PROSITE" id="PS50961"/>
    </source>
</evidence>
<evidence type="ECO:0000259" key="4">
    <source>
        <dbReference type="PROSITE" id="PS51939"/>
    </source>
</evidence>
<keyword evidence="5" id="KW-0687">Ribonucleoprotein</keyword>
<dbReference type="Gene3D" id="3.30.70.330">
    <property type="match status" value="2"/>
</dbReference>
<dbReference type="InterPro" id="IPR014886">
    <property type="entry name" value="La_xRRM"/>
</dbReference>
<dbReference type="SUPFAM" id="SSF46785">
    <property type="entry name" value="Winged helix' DNA-binding domain"/>
    <property type="match status" value="1"/>
</dbReference>
<reference evidence="5 6" key="1">
    <citation type="journal article" date="2015" name="Mol. Biochem. Parasitol.">
        <title>Identification of polymorphic genes for use in assemblage B genotyping assays through comparative genomics of multiple assemblage B Giardia duodenalis isolates.</title>
        <authorList>
            <person name="Wielinga C."/>
            <person name="Thompson R.C."/>
            <person name="Monis P."/>
            <person name="Ryan U."/>
        </authorList>
    </citation>
    <scope>NUCLEOTIDE SEQUENCE [LARGE SCALE GENOMIC DNA]</scope>
    <source>
        <strain evidence="5 6">BAH15c1</strain>
    </source>
</reference>
<feature type="domain" description="HTH La-type RNA-binding" evidence="3">
    <location>
        <begin position="1"/>
        <end position="93"/>
    </location>
</feature>
<dbReference type="SUPFAM" id="SSF54928">
    <property type="entry name" value="RNA-binding domain, RBD"/>
    <property type="match status" value="2"/>
</dbReference>
<dbReference type="GO" id="GO:0003723">
    <property type="term" value="F:RNA binding"/>
    <property type="evidence" value="ECO:0007669"/>
    <property type="project" value="UniProtKB-UniRule"/>
</dbReference>
<dbReference type="Gene3D" id="1.10.10.10">
    <property type="entry name" value="Winged helix-like DNA-binding domain superfamily/Winged helix DNA-binding domain"/>
    <property type="match status" value="1"/>
</dbReference>
<keyword evidence="1 2" id="KW-0694">RNA-binding</keyword>
<dbReference type="InterPro" id="IPR002344">
    <property type="entry name" value="Lupus_La"/>
</dbReference>
<dbReference type="InterPro" id="IPR006630">
    <property type="entry name" value="La_HTH"/>
</dbReference>
<proteinExistence type="predicted"/>
<dbReference type="Pfam" id="PF08777">
    <property type="entry name" value="RRM_3"/>
    <property type="match status" value="1"/>
</dbReference>
<dbReference type="EMBL" id="JXTI01000156">
    <property type="protein sequence ID" value="KWX11785.1"/>
    <property type="molecule type" value="Genomic_DNA"/>
</dbReference>
<sequence length="348" mass="39177">MDIGNAPRNALTQLEYYFSNYNITRDKWMIDKLRESADQTIELSVVNDFPKLKAYGLTLEQLRDAARDSSVIEVSSDFRVKRRSPIPANYQPEPLTLYTKGWPLGFTVDTIRIFFRDVLKIRIEHVGLRYTSGKERKFKGSAFIVFSTLEDCEECWKRFGSQEAETEEAVTRAKSLSELEPTALTEELSKGLIVLKLDAWKNDSKKGKQQAAAKKQMTITKGMILKITGIGKLGFDEQSNAVKSDFTPASDAPKDQAPSRDVLKSVFSQFGIIKFVDFQPGAEVGYVRYHTDHPAAAETAVKEYSNKELVLCGGACKVELLTGDEELQYYERIRKASDGPAAKRRVKG</sequence>
<dbReference type="CDD" id="cd12292">
    <property type="entry name" value="RRM2_La_like"/>
    <property type="match status" value="1"/>
</dbReference>
<feature type="domain" description="XRRM" evidence="4">
    <location>
        <begin position="240"/>
        <end position="348"/>
    </location>
</feature>
<dbReference type="PRINTS" id="PR00302">
    <property type="entry name" value="LUPUSLA"/>
</dbReference>
<dbReference type="VEuPathDB" id="GiardiaDB:QR46_4247"/>
<evidence type="ECO:0000256" key="1">
    <source>
        <dbReference type="ARBA" id="ARBA00022884"/>
    </source>
</evidence>
<dbReference type="GO" id="GO:1990904">
    <property type="term" value="C:ribonucleoprotein complex"/>
    <property type="evidence" value="ECO:0007669"/>
    <property type="project" value="UniProtKB-UniRule"/>
</dbReference>
<dbReference type="CDD" id="cd07323">
    <property type="entry name" value="LAM"/>
    <property type="match status" value="1"/>
</dbReference>
<evidence type="ECO:0000256" key="2">
    <source>
        <dbReference type="PROSITE-ProRule" id="PRU00332"/>
    </source>
</evidence>
<dbReference type="Proteomes" id="UP000070089">
    <property type="component" value="Unassembled WGS sequence"/>
</dbReference>
<dbReference type="SMART" id="SM00715">
    <property type="entry name" value="LA"/>
    <property type="match status" value="1"/>
</dbReference>
<accession>A0A132NNW5</accession>
<organism evidence="5 6">
    <name type="scientific">Giardia duodenalis assemblage B</name>
    <dbReference type="NCBI Taxonomy" id="1394984"/>
    <lineage>
        <taxon>Eukaryota</taxon>
        <taxon>Metamonada</taxon>
        <taxon>Diplomonadida</taxon>
        <taxon>Hexamitidae</taxon>
        <taxon>Giardiinae</taxon>
        <taxon>Giardia</taxon>
    </lineage>
</organism>
<dbReference type="GO" id="GO:0005634">
    <property type="term" value="C:nucleus"/>
    <property type="evidence" value="ECO:0007669"/>
    <property type="project" value="InterPro"/>
</dbReference>
<comment type="caution">
    <text evidence="5">The sequence shown here is derived from an EMBL/GenBank/DDBJ whole genome shotgun (WGS) entry which is preliminary data.</text>
</comment>
<evidence type="ECO:0000313" key="5">
    <source>
        <dbReference type="EMBL" id="KWX11785.1"/>
    </source>
</evidence>
<protein>
    <submittedName>
        <fullName evidence="5">Putative RNA binding protein/ La ribonucleoprotein</fullName>
    </submittedName>
</protein>
<dbReference type="PROSITE" id="PS50961">
    <property type="entry name" value="HTH_LA"/>
    <property type="match status" value="1"/>
</dbReference>
<dbReference type="GO" id="GO:0006396">
    <property type="term" value="P:RNA processing"/>
    <property type="evidence" value="ECO:0007669"/>
    <property type="project" value="InterPro"/>
</dbReference>
<dbReference type="InterPro" id="IPR035979">
    <property type="entry name" value="RBD_domain_sf"/>
</dbReference>
<dbReference type="PROSITE" id="PS51939">
    <property type="entry name" value="XRRM"/>
    <property type="match status" value="1"/>
</dbReference>
<evidence type="ECO:0000313" key="6">
    <source>
        <dbReference type="Proteomes" id="UP000070089"/>
    </source>
</evidence>
<dbReference type="InterPro" id="IPR036390">
    <property type="entry name" value="WH_DNA-bd_sf"/>
</dbReference>
<dbReference type="OrthoDB" id="439993at2759"/>